<dbReference type="Pfam" id="PF26526">
    <property type="entry name" value="DUF8175"/>
    <property type="match status" value="1"/>
</dbReference>
<feature type="transmembrane region" description="Helical" evidence="1">
    <location>
        <begin position="16"/>
        <end position="38"/>
    </location>
</feature>
<dbReference type="EMBL" id="LT607733">
    <property type="protein sequence ID" value="SCG15588.1"/>
    <property type="molecule type" value="Genomic_DNA"/>
</dbReference>
<evidence type="ECO:0000256" key="1">
    <source>
        <dbReference type="SAM" id="Phobius"/>
    </source>
</evidence>
<dbReference type="Proteomes" id="UP000198251">
    <property type="component" value="Chromosome I"/>
</dbReference>
<evidence type="ECO:0000259" key="2">
    <source>
        <dbReference type="Pfam" id="PF26526"/>
    </source>
</evidence>
<dbReference type="InterPro" id="IPR058488">
    <property type="entry name" value="DUF8175"/>
</dbReference>
<dbReference type="GeneID" id="95801660"/>
<keyword evidence="1" id="KW-1133">Transmembrane helix</keyword>
<evidence type="ECO:0000313" key="3">
    <source>
        <dbReference type="EMBL" id="SCG15588.1"/>
    </source>
</evidence>
<reference evidence="3 4" key="1">
    <citation type="submission" date="2016-06" db="EMBL/GenBank/DDBJ databases">
        <authorList>
            <person name="Kjaerup R.B."/>
            <person name="Dalgaard T.S."/>
            <person name="Juul-Madsen H.R."/>
        </authorList>
    </citation>
    <scope>NUCLEOTIDE SEQUENCE [LARGE SCALE GENOMIC DNA]</scope>
    <source>
        <strain evidence="3 4">DSM 43913</strain>
    </source>
</reference>
<proteinExistence type="predicted"/>
<keyword evidence="1" id="KW-0812">Transmembrane</keyword>
<dbReference type="AlphaFoldDB" id="A0A1C5G7B7"/>
<keyword evidence="4" id="KW-1185">Reference proteome</keyword>
<gene>
    <name evidence="3" type="ORF">GA0070610_1823</name>
</gene>
<dbReference type="RefSeq" id="WP_088999599.1">
    <property type="nucleotide sequence ID" value="NZ_LT607733.1"/>
</dbReference>
<name>A0A1C5G7B7_MICEH</name>
<feature type="domain" description="DUF8175" evidence="2">
    <location>
        <begin position="42"/>
        <end position="240"/>
    </location>
</feature>
<evidence type="ECO:0000313" key="4">
    <source>
        <dbReference type="Proteomes" id="UP000198251"/>
    </source>
</evidence>
<sequence>MTYDVIDRARHRTRRWIAAVTLAPAAAAALGVAAVAALRDEPNAAAQQASVTTAAPVPDPTARAVALPADLRWTPVAGISLPVSGQAGPLDTGGGAARRFSHDEAGALLAAVHITVRCAPQLGPGVFDQTLQKQVVGADAPAMRSKVGQGYDHLRANANVPYGQPVGRLEAVLRGYQLTNYSQQAASVLLLTEARDAQGNPLLAATTVYLQWTGTDWALLAPAGGDFSAAVSRAGSPDGFHPFIPGR</sequence>
<accession>A0A1C5G7B7</accession>
<keyword evidence="1" id="KW-0472">Membrane</keyword>
<protein>
    <recommendedName>
        <fullName evidence="2">DUF8175 domain-containing protein</fullName>
    </recommendedName>
</protein>
<organism evidence="3 4">
    <name type="scientific">Micromonospora echinofusca</name>
    <dbReference type="NCBI Taxonomy" id="47858"/>
    <lineage>
        <taxon>Bacteria</taxon>
        <taxon>Bacillati</taxon>
        <taxon>Actinomycetota</taxon>
        <taxon>Actinomycetes</taxon>
        <taxon>Micromonosporales</taxon>
        <taxon>Micromonosporaceae</taxon>
        <taxon>Micromonospora</taxon>
    </lineage>
</organism>